<dbReference type="SUPFAM" id="SSF52540">
    <property type="entry name" value="P-loop containing nucleoside triphosphate hydrolases"/>
    <property type="match status" value="1"/>
</dbReference>
<evidence type="ECO:0000256" key="4">
    <source>
        <dbReference type="ARBA" id="ARBA00022840"/>
    </source>
</evidence>
<dbReference type="PROSITE" id="PS51198">
    <property type="entry name" value="UVRD_HELICASE_ATP_BIND"/>
    <property type="match status" value="1"/>
</dbReference>
<dbReference type="EC" id="5.6.2.4" evidence="7"/>
<dbReference type="InterPro" id="IPR000212">
    <property type="entry name" value="DNA_helicase_UvrD/REP"/>
</dbReference>
<dbReference type="InterPro" id="IPR003593">
    <property type="entry name" value="AAA+_ATPase"/>
</dbReference>
<accession>A0ABT6W251</accession>
<keyword evidence="2 9" id="KW-0378">Hydrolase</keyword>
<organism evidence="11 12">
    <name type="scientific">Streptantibioticus silvisoli</name>
    <dbReference type="NCBI Taxonomy" id="2705255"/>
    <lineage>
        <taxon>Bacteria</taxon>
        <taxon>Bacillati</taxon>
        <taxon>Actinomycetota</taxon>
        <taxon>Actinomycetes</taxon>
        <taxon>Kitasatosporales</taxon>
        <taxon>Streptomycetaceae</taxon>
        <taxon>Streptantibioticus</taxon>
    </lineage>
</organism>
<evidence type="ECO:0000256" key="7">
    <source>
        <dbReference type="ARBA" id="ARBA00034808"/>
    </source>
</evidence>
<evidence type="ECO:0000256" key="9">
    <source>
        <dbReference type="PROSITE-ProRule" id="PRU00560"/>
    </source>
</evidence>
<feature type="binding site" evidence="9">
    <location>
        <begin position="21"/>
        <end position="28"/>
    </location>
    <ligand>
        <name>ATP</name>
        <dbReference type="ChEBI" id="CHEBI:30616"/>
    </ligand>
</feature>
<sequence>MKIDPVRQKILDAPGHLLIVGGPGCGKTTIALLKAQARLGALEAEQRVLFMSFSRAAVRQITDRMSGVMDRASHQRLEVRTFHAFFLDVVRSHGQLLTGRPSSFIPPDRERQIQADFDGDWQTERRRLATEESRYVFDLLAGTTASLLERSAALRALYSSIYPLIVVDEFQDTNTDQWRVIKALSGASTVICLADPDQRIFDHLDGVDEHRLDDAVAYLAPTPFDLSKDNHRSPGGGLLDYANAVLNNTPHSESGNVRTWTYTPGYGVPWQARVHKGVIAMQDYLTTQLGRTPAIAVLASVNSLLGSVSETLASDTVTGGITLPAVDHALQWDPELTAAAGYVVASIMEWPGLARVEAVARTVHSLADFYRVKLTGGAASARGKIKAMENGLVAFTSGKTIRSTTVKAVIAVYDAGISYIGQPVADWQTARDRLHGSSELGEVLKHARLLRLLNATDALAWGLSDVWDGQSTYRDASATVRAVLAAESLNAAQQAAEPVSLMSMHRSKGKEFDGVVVVEGPYTGALLDRSWDPERLRAQRRLLRVAITRARSVVLFVRPQGSQRLTG</sequence>
<evidence type="ECO:0000256" key="2">
    <source>
        <dbReference type="ARBA" id="ARBA00022801"/>
    </source>
</evidence>
<evidence type="ECO:0000256" key="8">
    <source>
        <dbReference type="ARBA" id="ARBA00048988"/>
    </source>
</evidence>
<dbReference type="GO" id="GO:0004386">
    <property type="term" value="F:helicase activity"/>
    <property type="evidence" value="ECO:0007669"/>
    <property type="project" value="UniProtKB-KW"/>
</dbReference>
<proteinExistence type="predicted"/>
<keyword evidence="3 9" id="KW-0347">Helicase</keyword>
<comment type="catalytic activity">
    <reaction evidence="8">
        <text>ATP + H2O = ADP + phosphate + H(+)</text>
        <dbReference type="Rhea" id="RHEA:13065"/>
        <dbReference type="ChEBI" id="CHEBI:15377"/>
        <dbReference type="ChEBI" id="CHEBI:15378"/>
        <dbReference type="ChEBI" id="CHEBI:30616"/>
        <dbReference type="ChEBI" id="CHEBI:43474"/>
        <dbReference type="ChEBI" id="CHEBI:456216"/>
        <dbReference type="EC" id="5.6.2.4"/>
    </reaction>
</comment>
<keyword evidence="1 9" id="KW-0547">Nucleotide-binding</keyword>
<name>A0ABT6W251_9ACTN</name>
<dbReference type="Pfam" id="PF13245">
    <property type="entry name" value="AAA_19"/>
    <property type="match status" value="1"/>
</dbReference>
<evidence type="ECO:0000256" key="6">
    <source>
        <dbReference type="ARBA" id="ARBA00034617"/>
    </source>
</evidence>
<evidence type="ECO:0000313" key="11">
    <source>
        <dbReference type="EMBL" id="MDI5964052.1"/>
    </source>
</evidence>
<dbReference type="RefSeq" id="WP_271321883.1">
    <property type="nucleotide sequence ID" value="NZ_JAAGKO020000020.1"/>
</dbReference>
<dbReference type="InterPro" id="IPR027417">
    <property type="entry name" value="P-loop_NTPase"/>
</dbReference>
<evidence type="ECO:0000256" key="3">
    <source>
        <dbReference type="ARBA" id="ARBA00022806"/>
    </source>
</evidence>
<comment type="catalytic activity">
    <reaction evidence="6">
        <text>Couples ATP hydrolysis with the unwinding of duplex DNA by translocating in the 3'-5' direction.</text>
        <dbReference type="EC" id="5.6.2.4"/>
    </reaction>
</comment>
<reference evidence="11 12" key="1">
    <citation type="submission" date="2023-05" db="EMBL/GenBank/DDBJ databases">
        <title>Streptantibioticus silvisoli sp. nov., acidotolerant actinomycetes 1 from pine litter.</title>
        <authorList>
            <person name="Swiecimska M."/>
            <person name="Golinska P."/>
            <person name="Sangal V."/>
            <person name="Wachnowicz B."/>
            <person name="Goodfellow M."/>
        </authorList>
    </citation>
    <scope>NUCLEOTIDE SEQUENCE [LARGE SCALE GENOMIC DNA]</scope>
    <source>
        <strain evidence="11 12">SL54</strain>
    </source>
</reference>
<dbReference type="SMART" id="SM00382">
    <property type="entry name" value="AAA"/>
    <property type="match status" value="1"/>
</dbReference>
<comment type="caution">
    <text evidence="11">The sequence shown here is derived from an EMBL/GenBank/DDBJ whole genome shotgun (WGS) entry which is preliminary data.</text>
</comment>
<evidence type="ECO:0000259" key="10">
    <source>
        <dbReference type="PROSITE" id="PS51198"/>
    </source>
</evidence>
<keyword evidence="5" id="KW-0413">Isomerase</keyword>
<dbReference type="Proteomes" id="UP001156398">
    <property type="component" value="Unassembled WGS sequence"/>
</dbReference>
<dbReference type="InterPro" id="IPR014016">
    <property type="entry name" value="UvrD-like_ATP-bd"/>
</dbReference>
<evidence type="ECO:0000256" key="1">
    <source>
        <dbReference type="ARBA" id="ARBA00022741"/>
    </source>
</evidence>
<dbReference type="PANTHER" id="PTHR11070:SF3">
    <property type="entry name" value="DNA 3'-5' HELICASE"/>
    <property type="match status" value="1"/>
</dbReference>
<gene>
    <name evidence="11" type="ORF">POF43_015230</name>
</gene>
<keyword evidence="4 9" id="KW-0067">ATP-binding</keyword>
<dbReference type="Gene3D" id="3.40.50.300">
    <property type="entry name" value="P-loop containing nucleotide triphosphate hydrolases"/>
    <property type="match status" value="2"/>
</dbReference>
<keyword evidence="12" id="KW-1185">Reference proteome</keyword>
<protein>
    <recommendedName>
        <fullName evidence="7">DNA 3'-5' helicase</fullName>
        <ecNumber evidence="7">5.6.2.4</ecNumber>
    </recommendedName>
</protein>
<dbReference type="EMBL" id="JAAGKO020000020">
    <property type="protein sequence ID" value="MDI5964052.1"/>
    <property type="molecule type" value="Genomic_DNA"/>
</dbReference>
<feature type="domain" description="UvrD-like helicase ATP-binding" evidence="10">
    <location>
        <begin position="1"/>
        <end position="234"/>
    </location>
</feature>
<dbReference type="InterPro" id="IPR014017">
    <property type="entry name" value="DNA_helicase_UvrD-like_C"/>
</dbReference>
<evidence type="ECO:0000313" key="12">
    <source>
        <dbReference type="Proteomes" id="UP001156398"/>
    </source>
</evidence>
<evidence type="ECO:0000256" key="5">
    <source>
        <dbReference type="ARBA" id="ARBA00023235"/>
    </source>
</evidence>
<dbReference type="PANTHER" id="PTHR11070">
    <property type="entry name" value="UVRD / RECB / PCRA DNA HELICASE FAMILY MEMBER"/>
    <property type="match status" value="1"/>
</dbReference>
<dbReference type="GO" id="GO:0016787">
    <property type="term" value="F:hydrolase activity"/>
    <property type="evidence" value="ECO:0007669"/>
    <property type="project" value="UniProtKB-KW"/>
</dbReference>
<dbReference type="Pfam" id="PF13361">
    <property type="entry name" value="UvrD_C"/>
    <property type="match status" value="1"/>
</dbReference>